<dbReference type="VEuPathDB" id="FungiDB:FOC1_g10000347"/>
<proteinExistence type="predicted"/>
<feature type="compositionally biased region" description="Polar residues" evidence="5">
    <location>
        <begin position="285"/>
        <end position="298"/>
    </location>
</feature>
<dbReference type="PANTHER" id="PTHR46494:SF1">
    <property type="entry name" value="CORA FAMILY METAL ION TRANSPORTER (EUROFUNG)"/>
    <property type="match status" value="1"/>
</dbReference>
<dbReference type="GO" id="GO:0015095">
    <property type="term" value="F:magnesium ion transmembrane transporter activity"/>
    <property type="evidence" value="ECO:0007669"/>
    <property type="project" value="TreeGrafter"/>
</dbReference>
<name>A0A2H3TFV5_FUSOX</name>
<dbReference type="GO" id="GO:0000287">
    <property type="term" value="F:magnesium ion binding"/>
    <property type="evidence" value="ECO:0007669"/>
    <property type="project" value="TreeGrafter"/>
</dbReference>
<dbReference type="Gene3D" id="1.20.58.340">
    <property type="entry name" value="Magnesium transport protein CorA, transmembrane region"/>
    <property type="match status" value="1"/>
</dbReference>
<dbReference type="VEuPathDB" id="FungiDB:FOMG_03217"/>
<evidence type="ECO:0000256" key="4">
    <source>
        <dbReference type="ARBA" id="ARBA00023136"/>
    </source>
</evidence>
<dbReference type="VEuPathDB" id="FungiDB:FOIG_06930"/>
<dbReference type="SUPFAM" id="SSF144083">
    <property type="entry name" value="Magnesium transport protein CorA, transmembrane region"/>
    <property type="match status" value="1"/>
</dbReference>
<feature type="compositionally biased region" description="Basic and acidic residues" evidence="5">
    <location>
        <begin position="304"/>
        <end position="315"/>
    </location>
</feature>
<keyword evidence="3" id="KW-1133">Transmembrane helix</keyword>
<keyword evidence="4" id="KW-0472">Membrane</keyword>
<organism evidence="6 7">
    <name type="scientific">Fusarium oxysporum</name>
    <name type="common">Fusarium vascular wilt</name>
    <dbReference type="NCBI Taxonomy" id="5507"/>
    <lineage>
        <taxon>Eukaryota</taxon>
        <taxon>Fungi</taxon>
        <taxon>Dikarya</taxon>
        <taxon>Ascomycota</taxon>
        <taxon>Pezizomycotina</taxon>
        <taxon>Sordariomycetes</taxon>
        <taxon>Hypocreomycetidae</taxon>
        <taxon>Hypocreales</taxon>
        <taxon>Nectriaceae</taxon>
        <taxon>Fusarium</taxon>
        <taxon>Fusarium oxysporum species complex</taxon>
    </lineage>
</organism>
<evidence type="ECO:0000256" key="5">
    <source>
        <dbReference type="SAM" id="MobiDB-lite"/>
    </source>
</evidence>
<reference evidence="7" key="1">
    <citation type="submission" date="2016-09" db="EMBL/GenBank/DDBJ databases">
        <authorList>
            <person name="Guldener U."/>
        </authorList>
    </citation>
    <scope>NUCLEOTIDE SEQUENCE [LARGE SCALE GENOMIC DNA]</scope>
    <source>
        <strain evidence="7">V64-1</strain>
    </source>
</reference>
<dbReference type="AlphaFoldDB" id="A0A2H3TFV5"/>
<evidence type="ECO:0000256" key="3">
    <source>
        <dbReference type="ARBA" id="ARBA00022989"/>
    </source>
</evidence>
<dbReference type="InterPro" id="IPR045863">
    <property type="entry name" value="CorA_TM1_TM2"/>
</dbReference>
<accession>A0A2H3TFV5</accession>
<dbReference type="PANTHER" id="PTHR46494">
    <property type="entry name" value="CORA FAMILY METAL ION TRANSPORTER (EUROFUNG)"/>
    <property type="match status" value="1"/>
</dbReference>
<evidence type="ECO:0000256" key="2">
    <source>
        <dbReference type="ARBA" id="ARBA00022692"/>
    </source>
</evidence>
<feature type="region of interest" description="Disordered" evidence="5">
    <location>
        <begin position="281"/>
        <end position="315"/>
    </location>
</feature>
<dbReference type="EMBL" id="FMJY01000006">
    <property type="protein sequence ID" value="SCO87542.1"/>
    <property type="molecule type" value="Genomic_DNA"/>
</dbReference>
<dbReference type="VEuPathDB" id="FungiDB:FOZG_03146"/>
<sequence length="685" mass="78966">MTPHPPGHLKRSKWKFFRPDLGFNTYFLGDAYHDGKRKAVIECLEKEGKYWGEQVVDYGEYLAYVRSLVGAWPELQLLVDFMNVGTIPTRWCHFPGEQQPKKGRPRYVYGTTVDEIREEQHRRAKAINVALLEYKTTGTPSLHRYNSEHVGPEAAVRGLQDAVARVRENLSADIKLSLFVVEDLTRDVIETLGAGLAIDPRFFRAHVVDYVWNNIRDPWREYPLLDIVARQRDWFQLRLVRTRYFPNEEDLHAGQDEVERFNIMRRMDADGNQIFWDKDAETPSHDQTASKASKNDSNGKPPPRKPEPSPEKPVDAKVGHIRSVLLLEPTTRHGCPLWRGYANWEELPRYCEQTDVPLGPPSIRSDIDKALKTWFEDFLFWAQKETLFPILRTESAPHSLCIIVPIQALLHLVSTEWLTFADYINARLNQIDWEISRPAFLPVTQDRESIMDKLSVWRRWLPICRDMLSGTLRQVAGFEWQQRRRGFEQLKRPQRGPVQRADTYERVVDESDASRFSRDVKHGPIFGPYKRDYELVLERLVDYEARIDRLSTVVNSAVSLEDARNTAKSSESMGNLTLLASLFVPPSLIASILGMNTESLTENALKWWAAASVVAVLLLFGLYQTMTNEHLWRFWWKLRMRTADRFAAMARWVVQIGEGGKDADAVQVIQDPKNGAPQVNGDGNV</sequence>
<evidence type="ECO:0000313" key="7">
    <source>
        <dbReference type="Proteomes" id="UP000219369"/>
    </source>
</evidence>
<dbReference type="Proteomes" id="UP000219369">
    <property type="component" value="Unassembled WGS sequence"/>
</dbReference>
<dbReference type="GO" id="GO:0050897">
    <property type="term" value="F:cobalt ion binding"/>
    <property type="evidence" value="ECO:0007669"/>
    <property type="project" value="TreeGrafter"/>
</dbReference>
<protein>
    <submittedName>
        <fullName evidence="6">Uncharacterized protein</fullName>
    </submittedName>
</protein>
<dbReference type="VEuPathDB" id="FungiDB:FOXG_04005"/>
<dbReference type="VEuPathDB" id="FungiDB:HZS61_014128"/>
<gene>
    <name evidence="6" type="ORF">FRV6_11669</name>
</gene>
<dbReference type="GO" id="GO:0005886">
    <property type="term" value="C:plasma membrane"/>
    <property type="evidence" value="ECO:0007669"/>
    <property type="project" value="UniProtKB-SubCell"/>
</dbReference>
<dbReference type="InterPro" id="IPR002523">
    <property type="entry name" value="MgTranspt_CorA/ZnTranspt_ZntB"/>
</dbReference>
<dbReference type="Pfam" id="PF01544">
    <property type="entry name" value="CorA"/>
    <property type="match status" value="1"/>
</dbReference>
<comment type="subcellular location">
    <subcellularLocation>
        <location evidence="1">Cell membrane</location>
        <topology evidence="1">Multi-pass membrane protein</topology>
    </subcellularLocation>
</comment>
<dbReference type="VEuPathDB" id="FungiDB:FOC4_g10007044"/>
<evidence type="ECO:0000256" key="1">
    <source>
        <dbReference type="ARBA" id="ARBA00004651"/>
    </source>
</evidence>
<dbReference type="OrthoDB" id="3231000at2759"/>
<dbReference type="GO" id="GO:0015087">
    <property type="term" value="F:cobalt ion transmembrane transporter activity"/>
    <property type="evidence" value="ECO:0007669"/>
    <property type="project" value="TreeGrafter"/>
</dbReference>
<keyword evidence="2" id="KW-0812">Transmembrane</keyword>
<evidence type="ECO:0000313" key="6">
    <source>
        <dbReference type="EMBL" id="SCO87542.1"/>
    </source>
</evidence>